<reference evidence="1" key="1">
    <citation type="submission" date="2022-05" db="EMBL/GenBank/DDBJ databases">
        <authorList>
            <person name="Park J.-S."/>
        </authorList>
    </citation>
    <scope>NUCLEOTIDE SEQUENCE</scope>
    <source>
        <strain evidence="1">2012CJ34-3</strain>
    </source>
</reference>
<protein>
    <recommendedName>
        <fullName evidence="3">ATP-binding protein</fullName>
    </recommendedName>
</protein>
<organism evidence="1 2">
    <name type="scientific">Jejuia spongiicola</name>
    <dbReference type="NCBI Taxonomy" id="2942207"/>
    <lineage>
        <taxon>Bacteria</taxon>
        <taxon>Pseudomonadati</taxon>
        <taxon>Bacteroidota</taxon>
        <taxon>Flavobacteriia</taxon>
        <taxon>Flavobacteriales</taxon>
        <taxon>Flavobacteriaceae</taxon>
        <taxon>Jejuia</taxon>
    </lineage>
</organism>
<dbReference type="RefSeq" id="WP_249972960.1">
    <property type="nucleotide sequence ID" value="NZ_JAMFLZ010000003.1"/>
</dbReference>
<dbReference type="InterPro" id="IPR011042">
    <property type="entry name" value="6-blade_b-propeller_TolB-like"/>
</dbReference>
<accession>A0ABT0QG46</accession>
<name>A0ABT0QG46_9FLAO</name>
<evidence type="ECO:0008006" key="3">
    <source>
        <dbReference type="Google" id="ProtNLM"/>
    </source>
</evidence>
<comment type="caution">
    <text evidence="1">The sequence shown here is derived from an EMBL/GenBank/DDBJ whole genome shotgun (WGS) entry which is preliminary data.</text>
</comment>
<dbReference type="Proteomes" id="UP001165381">
    <property type="component" value="Unassembled WGS sequence"/>
</dbReference>
<proteinExistence type="predicted"/>
<sequence length="297" mass="33116">MDNVKYLIMFCFSILVCCNQAKTKKQKTEKSVEIVLEKLWETDTILKTCEAVRYNPKKNLIYVSNIGNVPPDAKDNDGSISILDESGKVLNQNWVTGISAPKGSDFYKNTLYVTDVNEVVEIDIETGHVNNKHVVQDAVFLNDLSVDLNGDIFFTDSRGDRVLKLVNNKVSPWLDLIGINPNGILVEKERVLVVSYSNGNLISIDKKTKKKDVLATGIVGGDGIVSIKEGYIVSTWQGEIFFVDRHLKNSKAIKILDTKAEKLNAADISIIPEKNILLVPTFFGNSVIAYKINTNYK</sequence>
<dbReference type="SUPFAM" id="SSF63829">
    <property type="entry name" value="Calcium-dependent phosphotriesterase"/>
    <property type="match status" value="1"/>
</dbReference>
<evidence type="ECO:0000313" key="2">
    <source>
        <dbReference type="Proteomes" id="UP001165381"/>
    </source>
</evidence>
<evidence type="ECO:0000313" key="1">
    <source>
        <dbReference type="EMBL" id="MCL6295234.1"/>
    </source>
</evidence>
<gene>
    <name evidence="1" type="ORF">M3P09_09525</name>
</gene>
<keyword evidence="2" id="KW-1185">Reference proteome</keyword>
<dbReference type="Gene3D" id="2.120.10.30">
    <property type="entry name" value="TolB, C-terminal domain"/>
    <property type="match status" value="1"/>
</dbReference>
<dbReference type="EMBL" id="JAMFLZ010000003">
    <property type="protein sequence ID" value="MCL6295234.1"/>
    <property type="molecule type" value="Genomic_DNA"/>
</dbReference>